<accession>A0A183SKV7</accession>
<protein>
    <submittedName>
        <fullName evidence="2 4">Uncharacterized protein</fullName>
    </submittedName>
</protein>
<evidence type="ECO:0000313" key="2">
    <source>
        <dbReference type="EMBL" id="VDL91240.1"/>
    </source>
</evidence>
<keyword evidence="3" id="KW-1185">Reference proteome</keyword>
<gene>
    <name evidence="2" type="ORF">SSLN_LOCUS4855</name>
</gene>
<proteinExistence type="predicted"/>
<evidence type="ECO:0000256" key="1">
    <source>
        <dbReference type="SAM" id="MobiDB-lite"/>
    </source>
</evidence>
<dbReference type="WBParaSite" id="SSLN_0000501001-mRNA-1">
    <property type="protein sequence ID" value="SSLN_0000501001-mRNA-1"/>
    <property type="gene ID" value="SSLN_0000501001"/>
</dbReference>
<evidence type="ECO:0000313" key="3">
    <source>
        <dbReference type="Proteomes" id="UP000275846"/>
    </source>
</evidence>
<dbReference type="Proteomes" id="UP000275846">
    <property type="component" value="Unassembled WGS sequence"/>
</dbReference>
<name>A0A183SKV7_SCHSO</name>
<reference evidence="4" key="1">
    <citation type="submission" date="2016-06" db="UniProtKB">
        <authorList>
            <consortium name="WormBaseParasite"/>
        </authorList>
    </citation>
    <scope>IDENTIFICATION</scope>
</reference>
<organism evidence="4">
    <name type="scientific">Schistocephalus solidus</name>
    <name type="common">Tapeworm</name>
    <dbReference type="NCBI Taxonomy" id="70667"/>
    <lineage>
        <taxon>Eukaryota</taxon>
        <taxon>Metazoa</taxon>
        <taxon>Spiralia</taxon>
        <taxon>Lophotrochozoa</taxon>
        <taxon>Platyhelminthes</taxon>
        <taxon>Cestoda</taxon>
        <taxon>Eucestoda</taxon>
        <taxon>Diphyllobothriidea</taxon>
        <taxon>Diphyllobothriidae</taxon>
        <taxon>Schistocephalus</taxon>
    </lineage>
</organism>
<evidence type="ECO:0000313" key="4">
    <source>
        <dbReference type="WBParaSite" id="SSLN_0000501001-mRNA-1"/>
    </source>
</evidence>
<sequence>MGTRRGTQHSGHTPVSVLDRWSKPEECPLAPDLIPPQLHIKRSVELASDTSQGVEKEEDEEEKDEEEEEDDEEEDEEEEEEEKKRNWI</sequence>
<feature type="region of interest" description="Disordered" evidence="1">
    <location>
        <begin position="1"/>
        <end position="88"/>
    </location>
</feature>
<dbReference type="EMBL" id="UYSU01033023">
    <property type="protein sequence ID" value="VDL91240.1"/>
    <property type="molecule type" value="Genomic_DNA"/>
</dbReference>
<dbReference type="AlphaFoldDB" id="A0A183SKV7"/>
<reference evidence="2 3" key="2">
    <citation type="submission" date="2018-11" db="EMBL/GenBank/DDBJ databases">
        <authorList>
            <consortium name="Pathogen Informatics"/>
        </authorList>
    </citation>
    <scope>NUCLEOTIDE SEQUENCE [LARGE SCALE GENOMIC DNA]</scope>
    <source>
        <strain evidence="2 3">NST_G2</strain>
    </source>
</reference>
<feature type="compositionally biased region" description="Acidic residues" evidence="1">
    <location>
        <begin position="56"/>
        <end position="81"/>
    </location>
</feature>